<gene>
    <name evidence="3" type="ORF">GIB67_024097</name>
</gene>
<sequence length="249" mass="27442">MHVSVVKSPKDLILDNALLHMYCKYESLEDANSAFKLMPEKDMVSWSTMISGLMGMSRYFMGLETIGFIELFFTNLTDSRLDFTDSPSLKACKSARLKLCIDILMALTSSGNFAVKTMEATSKEDQTLETTDSVTVSDSINDYGDGDGDGNGSSPSSLQGQKNELYSFTFGDLKEKDSVLERGPWHIGGRYFAVRKWDPYIASDAMLPVLLANLFALTKLLKTAQGCLMLKCVEITPETTLPSTTGGKR</sequence>
<dbReference type="Proteomes" id="UP000541444">
    <property type="component" value="Unassembled WGS sequence"/>
</dbReference>
<dbReference type="Gene3D" id="1.25.40.10">
    <property type="entry name" value="Tetratricopeptide repeat domain"/>
    <property type="match status" value="1"/>
</dbReference>
<proteinExistence type="predicted"/>
<dbReference type="GO" id="GO:0009451">
    <property type="term" value="P:RNA modification"/>
    <property type="evidence" value="ECO:0007669"/>
    <property type="project" value="InterPro"/>
</dbReference>
<keyword evidence="1" id="KW-0677">Repeat</keyword>
<dbReference type="NCBIfam" id="TIGR00756">
    <property type="entry name" value="PPR"/>
    <property type="match status" value="1"/>
</dbReference>
<organism evidence="3 4">
    <name type="scientific">Kingdonia uniflora</name>
    <dbReference type="NCBI Taxonomy" id="39325"/>
    <lineage>
        <taxon>Eukaryota</taxon>
        <taxon>Viridiplantae</taxon>
        <taxon>Streptophyta</taxon>
        <taxon>Embryophyta</taxon>
        <taxon>Tracheophyta</taxon>
        <taxon>Spermatophyta</taxon>
        <taxon>Magnoliopsida</taxon>
        <taxon>Ranunculales</taxon>
        <taxon>Circaeasteraceae</taxon>
        <taxon>Kingdonia</taxon>
    </lineage>
</organism>
<accession>A0A7J7MMR0</accession>
<dbReference type="InterPro" id="IPR046960">
    <property type="entry name" value="PPR_At4g14850-like_plant"/>
</dbReference>
<dbReference type="PANTHER" id="PTHR47926:SF420">
    <property type="entry name" value="REPEAT-CONTAINING PROTEIN, PUTATIVE-RELATED"/>
    <property type="match status" value="1"/>
</dbReference>
<evidence type="ECO:0008006" key="5">
    <source>
        <dbReference type="Google" id="ProtNLM"/>
    </source>
</evidence>
<evidence type="ECO:0000256" key="2">
    <source>
        <dbReference type="SAM" id="MobiDB-lite"/>
    </source>
</evidence>
<evidence type="ECO:0000256" key="1">
    <source>
        <dbReference type="ARBA" id="ARBA00022737"/>
    </source>
</evidence>
<dbReference type="InterPro" id="IPR011990">
    <property type="entry name" value="TPR-like_helical_dom_sf"/>
</dbReference>
<dbReference type="GO" id="GO:0003723">
    <property type="term" value="F:RNA binding"/>
    <property type="evidence" value="ECO:0007669"/>
    <property type="project" value="InterPro"/>
</dbReference>
<dbReference type="OrthoDB" id="1937829at2759"/>
<comment type="caution">
    <text evidence="3">The sequence shown here is derived from an EMBL/GenBank/DDBJ whole genome shotgun (WGS) entry which is preliminary data.</text>
</comment>
<evidence type="ECO:0000313" key="4">
    <source>
        <dbReference type="Proteomes" id="UP000541444"/>
    </source>
</evidence>
<feature type="region of interest" description="Disordered" evidence="2">
    <location>
        <begin position="124"/>
        <end position="160"/>
    </location>
</feature>
<dbReference type="PANTHER" id="PTHR47926">
    <property type="entry name" value="PENTATRICOPEPTIDE REPEAT-CONTAINING PROTEIN"/>
    <property type="match status" value="1"/>
</dbReference>
<reference evidence="3 4" key="1">
    <citation type="journal article" date="2020" name="IScience">
        <title>Genome Sequencing of the Endangered Kingdonia uniflora (Circaeasteraceae, Ranunculales) Reveals Potential Mechanisms of Evolutionary Specialization.</title>
        <authorList>
            <person name="Sun Y."/>
            <person name="Deng T."/>
            <person name="Zhang A."/>
            <person name="Moore M.J."/>
            <person name="Landis J.B."/>
            <person name="Lin N."/>
            <person name="Zhang H."/>
            <person name="Zhang X."/>
            <person name="Huang J."/>
            <person name="Zhang X."/>
            <person name="Sun H."/>
            <person name="Wang H."/>
        </authorList>
    </citation>
    <scope>NUCLEOTIDE SEQUENCE [LARGE SCALE GENOMIC DNA]</scope>
    <source>
        <strain evidence="3">TB1705</strain>
        <tissue evidence="3">Leaf</tissue>
    </source>
</reference>
<dbReference type="InterPro" id="IPR002885">
    <property type="entry name" value="PPR_rpt"/>
</dbReference>
<evidence type="ECO:0000313" key="3">
    <source>
        <dbReference type="EMBL" id="KAF6156127.1"/>
    </source>
</evidence>
<keyword evidence="4" id="KW-1185">Reference proteome</keyword>
<name>A0A7J7MMR0_9MAGN</name>
<dbReference type="AlphaFoldDB" id="A0A7J7MMR0"/>
<protein>
    <recommendedName>
        <fullName evidence="5">Pentatricopeptide repeat-containing protein</fullName>
    </recommendedName>
</protein>
<dbReference type="EMBL" id="JACGCM010001377">
    <property type="protein sequence ID" value="KAF6156127.1"/>
    <property type="molecule type" value="Genomic_DNA"/>
</dbReference>